<dbReference type="AlphaFoldDB" id="A0A382L2I9"/>
<dbReference type="InterPro" id="IPR002048">
    <property type="entry name" value="EF_hand_dom"/>
</dbReference>
<dbReference type="EMBL" id="UINC01083459">
    <property type="protein sequence ID" value="SVC29187.1"/>
    <property type="molecule type" value="Genomic_DNA"/>
</dbReference>
<dbReference type="PROSITE" id="PS50222">
    <property type="entry name" value="EF_HAND_2"/>
    <property type="match status" value="1"/>
</dbReference>
<protein>
    <recommendedName>
        <fullName evidence="2">EF-hand domain-containing protein</fullName>
    </recommendedName>
</protein>
<dbReference type="GO" id="GO:0005509">
    <property type="term" value="F:calcium ion binding"/>
    <property type="evidence" value="ECO:0007669"/>
    <property type="project" value="InterPro"/>
</dbReference>
<sequence length="65" mass="6855">MMVATCLGMVAGDATAQERGGREGDDRGRRPQFGGQAGRGGFMRVLPIMTALDADRNGEISAEEI</sequence>
<feature type="non-terminal residue" evidence="3">
    <location>
        <position position="65"/>
    </location>
</feature>
<feature type="region of interest" description="Disordered" evidence="1">
    <location>
        <begin position="12"/>
        <end position="40"/>
    </location>
</feature>
<dbReference type="InterPro" id="IPR018247">
    <property type="entry name" value="EF_Hand_1_Ca_BS"/>
</dbReference>
<reference evidence="3" key="1">
    <citation type="submission" date="2018-05" db="EMBL/GenBank/DDBJ databases">
        <authorList>
            <person name="Lanie J.A."/>
            <person name="Ng W.-L."/>
            <person name="Kazmierczak K.M."/>
            <person name="Andrzejewski T.M."/>
            <person name="Davidsen T.M."/>
            <person name="Wayne K.J."/>
            <person name="Tettelin H."/>
            <person name="Glass J.I."/>
            <person name="Rusch D."/>
            <person name="Podicherti R."/>
            <person name="Tsui H.-C.T."/>
            <person name="Winkler M.E."/>
        </authorList>
    </citation>
    <scope>NUCLEOTIDE SEQUENCE</scope>
</reference>
<evidence type="ECO:0000256" key="1">
    <source>
        <dbReference type="SAM" id="MobiDB-lite"/>
    </source>
</evidence>
<evidence type="ECO:0000259" key="2">
    <source>
        <dbReference type="PROSITE" id="PS50222"/>
    </source>
</evidence>
<proteinExistence type="predicted"/>
<feature type="compositionally biased region" description="Basic and acidic residues" evidence="1">
    <location>
        <begin position="19"/>
        <end position="29"/>
    </location>
</feature>
<name>A0A382L2I9_9ZZZZ</name>
<accession>A0A382L2I9</accession>
<gene>
    <name evidence="3" type="ORF">METZ01_LOCUS282041</name>
</gene>
<organism evidence="3">
    <name type="scientific">marine metagenome</name>
    <dbReference type="NCBI Taxonomy" id="408172"/>
    <lineage>
        <taxon>unclassified sequences</taxon>
        <taxon>metagenomes</taxon>
        <taxon>ecological metagenomes</taxon>
    </lineage>
</organism>
<feature type="domain" description="EF-hand" evidence="2">
    <location>
        <begin position="48"/>
        <end position="65"/>
    </location>
</feature>
<dbReference type="PROSITE" id="PS00018">
    <property type="entry name" value="EF_HAND_1"/>
    <property type="match status" value="1"/>
</dbReference>
<evidence type="ECO:0000313" key="3">
    <source>
        <dbReference type="EMBL" id="SVC29187.1"/>
    </source>
</evidence>